<dbReference type="Gene3D" id="2.30.30.370">
    <property type="entry name" value="FAH"/>
    <property type="match status" value="1"/>
</dbReference>
<dbReference type="InterPro" id="IPR036663">
    <property type="entry name" value="Fumarylacetoacetase_C_sf"/>
</dbReference>
<dbReference type="RefSeq" id="WP_117325127.1">
    <property type="nucleotide sequence ID" value="NZ_QVTE01000008.1"/>
</dbReference>
<proteinExistence type="predicted"/>
<evidence type="ECO:0000259" key="3">
    <source>
        <dbReference type="Pfam" id="PF10370"/>
    </source>
</evidence>
<reference evidence="4 5" key="1">
    <citation type="submission" date="2018-08" db="EMBL/GenBank/DDBJ databases">
        <title>Bacillus chawlae sp. nov., Bacillus glennii sp. nov., and Bacillus saganii sp. nov. Isolated from the Vehicle Assembly Building at Kennedy Space Center where the Viking Spacecraft were Assembled.</title>
        <authorList>
            <person name="Seuylemezian A."/>
            <person name="Vaishampayan P."/>
        </authorList>
    </citation>
    <scope>NUCLEOTIDE SEQUENCE [LARGE SCALE GENOMIC DNA]</scope>
    <source>
        <strain evidence="4 5">V47-23a</strain>
    </source>
</reference>
<keyword evidence="5" id="KW-1185">Reference proteome</keyword>
<dbReference type="OrthoDB" id="9805307at2"/>
<evidence type="ECO:0000256" key="1">
    <source>
        <dbReference type="ARBA" id="ARBA00022723"/>
    </source>
</evidence>
<protein>
    <submittedName>
        <fullName evidence="4">FAA hydrolase family protein</fullName>
    </submittedName>
</protein>
<evidence type="ECO:0000313" key="4">
    <source>
        <dbReference type="EMBL" id="RFU70899.1"/>
    </source>
</evidence>
<dbReference type="FunFam" id="3.90.850.10:FF:000002">
    <property type="entry name" value="2-hydroxyhepta-2,4-diene-1,7-dioate isomerase"/>
    <property type="match status" value="1"/>
</dbReference>
<dbReference type="Proteomes" id="UP000264541">
    <property type="component" value="Unassembled WGS sequence"/>
</dbReference>
<dbReference type="EMBL" id="QVTE01000008">
    <property type="protein sequence ID" value="RFU70899.1"/>
    <property type="molecule type" value="Genomic_DNA"/>
</dbReference>
<comment type="caution">
    <text evidence="4">The sequence shown here is derived from an EMBL/GenBank/DDBJ whole genome shotgun (WGS) entry which is preliminary data.</text>
</comment>
<dbReference type="AlphaFoldDB" id="A0A372LRR4"/>
<dbReference type="InterPro" id="IPR011234">
    <property type="entry name" value="Fumarylacetoacetase-like_C"/>
</dbReference>
<evidence type="ECO:0000313" key="5">
    <source>
        <dbReference type="Proteomes" id="UP000264541"/>
    </source>
</evidence>
<dbReference type="GO" id="GO:0016787">
    <property type="term" value="F:hydrolase activity"/>
    <property type="evidence" value="ECO:0007669"/>
    <property type="project" value="UniProtKB-KW"/>
</dbReference>
<gene>
    <name evidence="4" type="ORF">D0469_02795</name>
</gene>
<dbReference type="InterPro" id="IPR018833">
    <property type="entry name" value="Rv2993c-like_N"/>
</dbReference>
<sequence length="260" mass="28616">MKFVRFLESGFKSYGIVQGEDIIRIEGSIFETYSITEERIPLSNAKLLAPVKPGKIVAIGLNYKKHAEEVNKPLPTEPMMFLVSPTAIVDPDEKVELVNPDNRNDHEGELAIVIGKTAEDVSVDEALDYVFGYTVCNDISDRALQKLDGQFTRAKSFATYKPLGPVIATDINPDNRPIMVRVNGETRQDSNTNDMIFSTSEIISFVSHVMRLEVGDVIITGTPSGVSPLYDGDTVEVEIEGIGILSNPVTVKKKIAVENK</sequence>
<organism evidence="4 5">
    <name type="scientific">Peribacillus saganii</name>
    <dbReference type="NCBI Taxonomy" id="2303992"/>
    <lineage>
        <taxon>Bacteria</taxon>
        <taxon>Bacillati</taxon>
        <taxon>Bacillota</taxon>
        <taxon>Bacilli</taxon>
        <taxon>Bacillales</taxon>
        <taxon>Bacillaceae</taxon>
        <taxon>Peribacillus</taxon>
    </lineage>
</organism>
<dbReference type="Gene3D" id="3.90.850.10">
    <property type="entry name" value="Fumarylacetoacetase-like, C-terminal domain"/>
    <property type="match status" value="1"/>
</dbReference>
<feature type="domain" description="Rv2993c-like N-terminal" evidence="3">
    <location>
        <begin position="1"/>
        <end position="50"/>
    </location>
</feature>
<dbReference type="Pfam" id="PF10370">
    <property type="entry name" value="Rv2993c-like_N"/>
    <property type="match status" value="1"/>
</dbReference>
<accession>A0A372LRR4</accession>
<dbReference type="GO" id="GO:0019752">
    <property type="term" value="P:carboxylic acid metabolic process"/>
    <property type="evidence" value="ECO:0007669"/>
    <property type="project" value="UniProtKB-ARBA"/>
</dbReference>
<dbReference type="GO" id="GO:0016853">
    <property type="term" value="F:isomerase activity"/>
    <property type="evidence" value="ECO:0007669"/>
    <property type="project" value="UniProtKB-ARBA"/>
</dbReference>
<dbReference type="PANTHER" id="PTHR11820">
    <property type="entry name" value="ACYLPYRUVASE"/>
    <property type="match status" value="1"/>
</dbReference>
<feature type="domain" description="Fumarylacetoacetase-like C-terminal" evidence="2">
    <location>
        <begin position="55"/>
        <end position="249"/>
    </location>
</feature>
<keyword evidence="4" id="KW-0378">Hydrolase</keyword>
<name>A0A372LRR4_9BACI</name>
<keyword evidence="1" id="KW-0479">Metal-binding</keyword>
<dbReference type="SUPFAM" id="SSF56529">
    <property type="entry name" value="FAH"/>
    <property type="match status" value="1"/>
</dbReference>
<dbReference type="Pfam" id="PF01557">
    <property type="entry name" value="FAA_hydrolase"/>
    <property type="match status" value="1"/>
</dbReference>
<evidence type="ECO:0000259" key="2">
    <source>
        <dbReference type="Pfam" id="PF01557"/>
    </source>
</evidence>
<dbReference type="GO" id="GO:0046872">
    <property type="term" value="F:metal ion binding"/>
    <property type="evidence" value="ECO:0007669"/>
    <property type="project" value="UniProtKB-KW"/>
</dbReference>